<evidence type="ECO:0000256" key="1">
    <source>
        <dbReference type="SAM" id="Phobius"/>
    </source>
</evidence>
<keyword evidence="3" id="KW-1185">Reference proteome</keyword>
<comment type="caution">
    <text evidence="2">The sequence shown here is derived from an EMBL/GenBank/DDBJ whole genome shotgun (WGS) entry which is preliminary data.</text>
</comment>
<sequence>MDGKSNGSVDRSVSDLNVDLLLRLGTFLVTVLKLGYDVYKDKKSNRQL</sequence>
<keyword evidence="1" id="KW-0812">Transmembrane</keyword>
<dbReference type="EMBL" id="JAEEGA010000037">
    <property type="protein sequence ID" value="MBP1044627.1"/>
    <property type="molecule type" value="Genomic_DNA"/>
</dbReference>
<keyword evidence="1" id="KW-1133">Transmembrane helix</keyword>
<keyword evidence="1" id="KW-0472">Membrane</keyword>
<organism evidence="2 3">
    <name type="scientific">Vagococcus allomyrinae</name>
    <dbReference type="NCBI Taxonomy" id="2794353"/>
    <lineage>
        <taxon>Bacteria</taxon>
        <taxon>Bacillati</taxon>
        <taxon>Bacillota</taxon>
        <taxon>Bacilli</taxon>
        <taxon>Lactobacillales</taxon>
        <taxon>Enterococcaceae</taxon>
        <taxon>Vagococcus</taxon>
    </lineage>
</organism>
<reference evidence="2" key="1">
    <citation type="submission" date="2020-12" db="EMBL/GenBank/DDBJ databases">
        <title>Vagococcus allomyrinae sp. nov. and Enterococcus lavae sp. nov., isolated from the larvae of Allomyrina dichotoma.</title>
        <authorList>
            <person name="Lee S.D."/>
        </authorList>
    </citation>
    <scope>NUCLEOTIDE SEQUENCE</scope>
    <source>
        <strain evidence="2">BWB3-3</strain>
    </source>
</reference>
<protein>
    <submittedName>
        <fullName evidence="2">Uncharacterized protein</fullName>
    </submittedName>
</protein>
<proteinExistence type="predicted"/>
<dbReference type="Proteomes" id="UP000674938">
    <property type="component" value="Unassembled WGS sequence"/>
</dbReference>
<feature type="transmembrane region" description="Helical" evidence="1">
    <location>
        <begin position="20"/>
        <end position="39"/>
    </location>
</feature>
<dbReference type="AlphaFoldDB" id="A0A940PHB2"/>
<name>A0A940PHB2_9ENTE</name>
<dbReference type="RefSeq" id="WP_209533223.1">
    <property type="nucleotide sequence ID" value="NZ_JAEEGA010000037.1"/>
</dbReference>
<gene>
    <name evidence="2" type="ORF">I6N95_26810</name>
</gene>
<accession>A0A940PHB2</accession>
<evidence type="ECO:0000313" key="3">
    <source>
        <dbReference type="Proteomes" id="UP000674938"/>
    </source>
</evidence>
<evidence type="ECO:0000313" key="2">
    <source>
        <dbReference type="EMBL" id="MBP1044627.1"/>
    </source>
</evidence>